<gene>
    <name evidence="2" type="ORF">C8N29_10129</name>
</gene>
<feature type="domain" description="PAS" evidence="1">
    <location>
        <begin position="182"/>
        <end position="217"/>
    </location>
</feature>
<comment type="caution">
    <text evidence="2">The sequence shown here is derived from an EMBL/GenBank/DDBJ whole genome shotgun (WGS) entry which is preliminary data.</text>
</comment>
<dbReference type="InterPro" id="IPR036388">
    <property type="entry name" value="WH-like_DNA-bd_sf"/>
</dbReference>
<dbReference type="Pfam" id="PF00196">
    <property type="entry name" value="GerE"/>
    <property type="match status" value="1"/>
</dbReference>
<dbReference type="AlphaFoldDB" id="A0A2T5J2X3"/>
<protein>
    <submittedName>
        <fullName evidence="2">PAS domain-containing protein</fullName>
    </submittedName>
</protein>
<name>A0A2T5J2X3_9GAMM</name>
<reference evidence="2 3" key="1">
    <citation type="submission" date="2018-04" db="EMBL/GenBank/DDBJ databases">
        <title>Genomic Encyclopedia of Archaeal and Bacterial Type Strains, Phase II (KMG-II): from individual species to whole genera.</title>
        <authorList>
            <person name="Goeker M."/>
        </authorList>
    </citation>
    <scope>NUCLEOTIDE SEQUENCE [LARGE SCALE GENOMIC DNA]</scope>
    <source>
        <strain evidence="2 3">DSM 5822</strain>
    </source>
</reference>
<organism evidence="2 3">
    <name type="scientific">Agitococcus lubricus</name>
    <dbReference type="NCBI Taxonomy" id="1077255"/>
    <lineage>
        <taxon>Bacteria</taxon>
        <taxon>Pseudomonadati</taxon>
        <taxon>Pseudomonadota</taxon>
        <taxon>Gammaproteobacteria</taxon>
        <taxon>Moraxellales</taxon>
        <taxon>Moraxellaceae</taxon>
        <taxon>Agitococcus</taxon>
    </lineage>
</organism>
<dbReference type="InterPro" id="IPR035965">
    <property type="entry name" value="PAS-like_dom_sf"/>
</dbReference>
<proteinExistence type="predicted"/>
<dbReference type="SUPFAM" id="SSF55785">
    <property type="entry name" value="PYP-like sensor domain (PAS domain)"/>
    <property type="match status" value="1"/>
</dbReference>
<dbReference type="SMART" id="SM00091">
    <property type="entry name" value="PAS"/>
    <property type="match status" value="1"/>
</dbReference>
<dbReference type="EMBL" id="QAON01000001">
    <property type="protein sequence ID" value="PTQ90960.1"/>
    <property type="molecule type" value="Genomic_DNA"/>
</dbReference>
<dbReference type="Pfam" id="PF13188">
    <property type="entry name" value="PAS_8"/>
    <property type="match status" value="1"/>
</dbReference>
<dbReference type="GO" id="GO:0006355">
    <property type="term" value="P:regulation of DNA-templated transcription"/>
    <property type="evidence" value="ECO:0007669"/>
    <property type="project" value="InterPro"/>
</dbReference>
<dbReference type="InterPro" id="IPR000014">
    <property type="entry name" value="PAS"/>
</dbReference>
<evidence type="ECO:0000313" key="3">
    <source>
        <dbReference type="Proteomes" id="UP000244223"/>
    </source>
</evidence>
<dbReference type="RefSeq" id="WP_107863993.1">
    <property type="nucleotide sequence ID" value="NZ_QAON01000001.1"/>
</dbReference>
<dbReference type="Proteomes" id="UP000244223">
    <property type="component" value="Unassembled WGS sequence"/>
</dbReference>
<sequence length="392" mass="44746">MLLTAQEHQLITGIYDAALEPSLWDKVMAQLVMMTDAKTATFFGMDALTPSYNFVFSHNVSPENVREYFEEGWADIDRRVIGGALEKVGVGIACCNVELFGSLDHLRQELGEYYLFLKRWGMLMQAGVLLEHSPFCWTAIGIHRPEDMGEFSAEVKQLLERVAPHLRRALQIHRQLSRVRQENTHLHQLLDVLTTSVLLLNRDGRLVYANQAAENILHHSSLLSVHNYRLQARDARQHHTLYQRIEQARMCREPHTVLSTESIAGCVALTHTDSVMTEKLFITIVPFSHLQPWQALASDEVAVALFLTDPTQAPLLQTQFLQAHYQLTPREVSICQCFVKTPNLEAIAADRHLSLETVRTYLKSIFTKTQCHSQAELLSLLMSLRVQFEHIR</sequence>
<evidence type="ECO:0000259" key="1">
    <source>
        <dbReference type="PROSITE" id="PS50112"/>
    </source>
</evidence>
<dbReference type="Gene3D" id="1.10.10.10">
    <property type="entry name" value="Winged helix-like DNA-binding domain superfamily/Winged helix DNA-binding domain"/>
    <property type="match status" value="1"/>
</dbReference>
<dbReference type="SMART" id="SM00421">
    <property type="entry name" value="HTH_LUXR"/>
    <property type="match status" value="1"/>
</dbReference>
<dbReference type="InterPro" id="IPR000792">
    <property type="entry name" value="Tscrpt_reg_LuxR_C"/>
</dbReference>
<dbReference type="InterPro" id="IPR016032">
    <property type="entry name" value="Sig_transdc_resp-reg_C-effctor"/>
</dbReference>
<dbReference type="PROSITE" id="PS50112">
    <property type="entry name" value="PAS"/>
    <property type="match status" value="1"/>
</dbReference>
<dbReference type="Gene3D" id="3.30.450.20">
    <property type="entry name" value="PAS domain"/>
    <property type="match status" value="1"/>
</dbReference>
<accession>A0A2T5J2X3</accession>
<evidence type="ECO:0000313" key="2">
    <source>
        <dbReference type="EMBL" id="PTQ90960.1"/>
    </source>
</evidence>
<keyword evidence="3" id="KW-1185">Reference proteome</keyword>
<dbReference type="GO" id="GO:0003677">
    <property type="term" value="F:DNA binding"/>
    <property type="evidence" value="ECO:0007669"/>
    <property type="project" value="InterPro"/>
</dbReference>
<dbReference type="OrthoDB" id="6697591at2"/>
<dbReference type="SUPFAM" id="SSF46894">
    <property type="entry name" value="C-terminal effector domain of the bipartite response regulators"/>
    <property type="match status" value="1"/>
</dbReference>